<comment type="caution">
    <text evidence="1">The sequence shown here is derived from an EMBL/GenBank/DDBJ whole genome shotgun (WGS) entry which is preliminary data.</text>
</comment>
<protein>
    <submittedName>
        <fullName evidence="1">Uncharacterized protein</fullName>
    </submittedName>
</protein>
<accession>A0AAE1XXB7</accession>
<dbReference type="EMBL" id="JACGWO010000009">
    <property type="protein sequence ID" value="KAK4419337.1"/>
    <property type="molecule type" value="Genomic_DNA"/>
</dbReference>
<reference evidence="1" key="1">
    <citation type="submission" date="2020-06" db="EMBL/GenBank/DDBJ databases">
        <authorList>
            <person name="Li T."/>
            <person name="Hu X."/>
            <person name="Zhang T."/>
            <person name="Song X."/>
            <person name="Zhang H."/>
            <person name="Dai N."/>
            <person name="Sheng W."/>
            <person name="Hou X."/>
            <person name="Wei L."/>
        </authorList>
    </citation>
    <scope>NUCLEOTIDE SEQUENCE</scope>
    <source>
        <strain evidence="1">3651</strain>
        <tissue evidence="1">Leaf</tissue>
    </source>
</reference>
<keyword evidence="2" id="KW-1185">Reference proteome</keyword>
<dbReference type="Proteomes" id="UP001293254">
    <property type="component" value="Unassembled WGS sequence"/>
</dbReference>
<reference evidence="1" key="2">
    <citation type="journal article" date="2024" name="Plant">
        <title>Genomic evolution and insights into agronomic trait innovations of Sesamum species.</title>
        <authorList>
            <person name="Miao H."/>
            <person name="Wang L."/>
            <person name="Qu L."/>
            <person name="Liu H."/>
            <person name="Sun Y."/>
            <person name="Le M."/>
            <person name="Wang Q."/>
            <person name="Wei S."/>
            <person name="Zheng Y."/>
            <person name="Lin W."/>
            <person name="Duan Y."/>
            <person name="Cao H."/>
            <person name="Xiong S."/>
            <person name="Wang X."/>
            <person name="Wei L."/>
            <person name="Li C."/>
            <person name="Ma Q."/>
            <person name="Ju M."/>
            <person name="Zhao R."/>
            <person name="Li G."/>
            <person name="Mu C."/>
            <person name="Tian Q."/>
            <person name="Mei H."/>
            <person name="Zhang T."/>
            <person name="Gao T."/>
            <person name="Zhang H."/>
        </authorList>
    </citation>
    <scope>NUCLEOTIDE SEQUENCE</scope>
    <source>
        <strain evidence="1">3651</strain>
    </source>
</reference>
<organism evidence="1 2">
    <name type="scientific">Sesamum alatum</name>
    <dbReference type="NCBI Taxonomy" id="300844"/>
    <lineage>
        <taxon>Eukaryota</taxon>
        <taxon>Viridiplantae</taxon>
        <taxon>Streptophyta</taxon>
        <taxon>Embryophyta</taxon>
        <taxon>Tracheophyta</taxon>
        <taxon>Spermatophyta</taxon>
        <taxon>Magnoliopsida</taxon>
        <taxon>eudicotyledons</taxon>
        <taxon>Gunneridae</taxon>
        <taxon>Pentapetalae</taxon>
        <taxon>asterids</taxon>
        <taxon>lamiids</taxon>
        <taxon>Lamiales</taxon>
        <taxon>Pedaliaceae</taxon>
        <taxon>Sesamum</taxon>
    </lineage>
</organism>
<dbReference type="AlphaFoldDB" id="A0AAE1XXB7"/>
<sequence>METTCESYDHSYVLQQFPQPSKPLHMHDTNIESTAAETRFSDKYFDGFYDLHEENRTAESGEGNGFLNYHDYDHDHESATKILRGVVDELDEKGREMFQKLVSRVEKDVPIERIFRETLHDLRGMPVSDVFEKFLGKLNSKAAKDRTATADRDVVVGGFSMSEEEESQHKLDRFKVKTVNVVGVGVVKEEQN</sequence>
<evidence type="ECO:0000313" key="2">
    <source>
        <dbReference type="Proteomes" id="UP001293254"/>
    </source>
</evidence>
<name>A0AAE1XXB7_9LAMI</name>
<proteinExistence type="predicted"/>
<evidence type="ECO:0000313" key="1">
    <source>
        <dbReference type="EMBL" id="KAK4419337.1"/>
    </source>
</evidence>
<gene>
    <name evidence="1" type="ORF">Salat_2346600</name>
</gene>